<gene>
    <name evidence="2" type="ORF">M427DRAFT_64282</name>
</gene>
<organism evidence="2 3">
    <name type="scientific">Gonapodya prolifera (strain JEL478)</name>
    <name type="common">Monoblepharis prolifera</name>
    <dbReference type="NCBI Taxonomy" id="1344416"/>
    <lineage>
        <taxon>Eukaryota</taxon>
        <taxon>Fungi</taxon>
        <taxon>Fungi incertae sedis</taxon>
        <taxon>Chytridiomycota</taxon>
        <taxon>Chytridiomycota incertae sedis</taxon>
        <taxon>Monoblepharidomycetes</taxon>
        <taxon>Monoblepharidales</taxon>
        <taxon>Gonapodyaceae</taxon>
        <taxon>Gonapodya</taxon>
    </lineage>
</organism>
<dbReference type="AlphaFoldDB" id="A0A138ZY17"/>
<dbReference type="Proteomes" id="UP000070544">
    <property type="component" value="Unassembled WGS sequence"/>
</dbReference>
<accession>A0A138ZY17</accession>
<feature type="compositionally biased region" description="Low complexity" evidence="1">
    <location>
        <begin position="30"/>
        <end position="41"/>
    </location>
</feature>
<evidence type="ECO:0000313" key="3">
    <source>
        <dbReference type="Proteomes" id="UP000070544"/>
    </source>
</evidence>
<proteinExistence type="predicted"/>
<feature type="region of interest" description="Disordered" evidence="1">
    <location>
        <begin position="29"/>
        <end position="49"/>
    </location>
</feature>
<protein>
    <submittedName>
        <fullName evidence="2">Uncharacterized protein</fullName>
    </submittedName>
</protein>
<dbReference type="EMBL" id="KQ965869">
    <property type="protein sequence ID" value="KXS09386.1"/>
    <property type="molecule type" value="Genomic_DNA"/>
</dbReference>
<evidence type="ECO:0000313" key="2">
    <source>
        <dbReference type="EMBL" id="KXS09386.1"/>
    </source>
</evidence>
<sequence length="432" mass="46668">MAREDQRGQPWDTVAWIAKRELYPRLRYISQPTPSSSSKPAPTTPPRPNIGFVRLQSASNAFTHTSDLSSAIATLAPAAFECPPGSAPTFVPVLTRLNFIGIVRVQGPLVAHAALNVFAPRSINVTYTLVQMLAHPFPVTGTGVPGAGSGPLPLFPPRPPSPHTTPNHIDLVVHRQQPNERILPDLFTVFPNVRDLHVGIPNASGCTRLFADQFAVPPLPARPFPGVRAFTVTTGIGNFTAVSFVTLLSAIFATFPNLSTLGTLDFFDGVWPLLPLHLTSTHLPDHPRFPTLRTLSLNLGAWGFSERNEVPVMLSVGRILVFVDTLRALFPHLDTLEMILVDARAVRSSGMFTPSAAKTWAHAVGGNGVRRVVLVGWPAPVSGSGKGGEWAGEEQEQEKREEERELVQFAVELRRACKKGGVVVVVDEGGGC</sequence>
<feature type="region of interest" description="Disordered" evidence="1">
    <location>
        <begin position="382"/>
        <end position="401"/>
    </location>
</feature>
<reference evidence="2 3" key="1">
    <citation type="journal article" date="2015" name="Genome Biol. Evol.">
        <title>Phylogenomic analyses indicate that early fungi evolved digesting cell walls of algal ancestors of land plants.</title>
        <authorList>
            <person name="Chang Y."/>
            <person name="Wang S."/>
            <person name="Sekimoto S."/>
            <person name="Aerts A.L."/>
            <person name="Choi C."/>
            <person name="Clum A."/>
            <person name="LaButti K.M."/>
            <person name="Lindquist E.A."/>
            <person name="Yee Ngan C."/>
            <person name="Ohm R.A."/>
            <person name="Salamov A.A."/>
            <person name="Grigoriev I.V."/>
            <person name="Spatafora J.W."/>
            <person name="Berbee M.L."/>
        </authorList>
    </citation>
    <scope>NUCLEOTIDE SEQUENCE [LARGE SCALE GENOMIC DNA]</scope>
    <source>
        <strain evidence="2 3">JEL478</strain>
    </source>
</reference>
<name>A0A138ZY17_GONPJ</name>
<evidence type="ECO:0000256" key="1">
    <source>
        <dbReference type="SAM" id="MobiDB-lite"/>
    </source>
</evidence>
<keyword evidence="3" id="KW-1185">Reference proteome</keyword>